<accession>A0A552US70</accession>
<comment type="caution">
    <text evidence="1">The sequence shown here is derived from an EMBL/GenBank/DDBJ whole genome shotgun (WGS) entry which is preliminary data.</text>
</comment>
<feature type="non-terminal residue" evidence="1">
    <location>
        <position position="61"/>
    </location>
</feature>
<evidence type="ECO:0000313" key="1">
    <source>
        <dbReference type="EMBL" id="TRW21065.1"/>
    </source>
</evidence>
<dbReference type="EMBL" id="VJXW01000058">
    <property type="protein sequence ID" value="TRW21065.1"/>
    <property type="molecule type" value="Genomic_DNA"/>
</dbReference>
<reference evidence="1 2" key="1">
    <citation type="submission" date="2019-07" db="EMBL/GenBank/DDBJ databases">
        <title>Criibacterium bergeronii gen. nov., sp. nov. isolated from human clinical samples.</title>
        <authorList>
            <person name="Maheux A.F."/>
            <person name="Boudreau D.K."/>
            <person name="Berube E."/>
            <person name="Brodeur S."/>
            <person name="Bernard K.A."/>
            <person name="Abed J.Y."/>
            <person name="Ducrey E."/>
            <person name="Guay E.F."/>
            <person name="Raymond F."/>
            <person name="Corbeil J."/>
            <person name="Domingo M.-C."/>
            <person name="Roy P.H."/>
            <person name="Boissinot M."/>
            <person name="Tocheva E.I."/>
            <person name="Omar R.F."/>
        </authorList>
    </citation>
    <scope>NUCLEOTIDE SEQUENCE [LARGE SCALE GENOMIC DNA]</scope>
    <source>
        <strain evidence="1 2">CCRI-24246</strain>
    </source>
</reference>
<gene>
    <name evidence="1" type="ORF">FL857_12195</name>
</gene>
<sequence>MFKPNIYMGYPKTLKEENIEEDDYEYGLEQTYYQMKSTNKQDTLDDYTYIKIQTNKNKDIA</sequence>
<organism evidence="1 2">
    <name type="scientific">Criibacterium bergeronii</name>
    <dbReference type="NCBI Taxonomy" id="1871336"/>
    <lineage>
        <taxon>Bacteria</taxon>
        <taxon>Bacillati</taxon>
        <taxon>Bacillota</taxon>
        <taxon>Clostridia</taxon>
        <taxon>Peptostreptococcales</taxon>
        <taxon>Filifactoraceae</taxon>
        <taxon>Criibacterium</taxon>
    </lineage>
</organism>
<evidence type="ECO:0000313" key="2">
    <source>
        <dbReference type="Proteomes" id="UP000319424"/>
    </source>
</evidence>
<protein>
    <submittedName>
        <fullName evidence="1">Uncharacterized protein</fullName>
    </submittedName>
</protein>
<proteinExistence type="predicted"/>
<name>A0A552US70_9FIRM</name>
<dbReference type="AlphaFoldDB" id="A0A552US70"/>
<dbReference type="Proteomes" id="UP000319424">
    <property type="component" value="Unassembled WGS sequence"/>
</dbReference>
<dbReference type="RefSeq" id="WP_144398994.1">
    <property type="nucleotide sequence ID" value="NZ_VJXW01000058.1"/>
</dbReference>